<reference evidence="1 2" key="1">
    <citation type="submission" date="2017-04" db="EMBL/GenBank/DDBJ databases">
        <authorList>
            <person name="Criscuolo A."/>
        </authorList>
    </citation>
    <scope>NUCLEOTIDE SEQUENCE [LARGE SCALE GENOMIC DNA]</scope>
    <source>
        <strain evidence="1">16-00174</strain>
    </source>
</reference>
<accession>A0A7D8D2H9</accession>
<evidence type="ECO:0000313" key="1">
    <source>
        <dbReference type="EMBL" id="SMD61444.1"/>
    </source>
</evidence>
<dbReference type="AlphaFoldDB" id="A0A7D8D2H9"/>
<evidence type="ECO:0000313" key="2">
    <source>
        <dbReference type="Proteomes" id="UP000194422"/>
    </source>
</evidence>
<name>A0A7D8D2H9_9BACI</name>
<comment type="caution">
    <text evidence="1">The sequence shown here is derived from an EMBL/GenBank/DDBJ whole genome shotgun (WGS) entry which is preliminary data.</text>
</comment>
<dbReference type="RefSeq" id="WP_431094349.1">
    <property type="nucleotide sequence ID" value="NZ_JBNTPO010000123.1"/>
</dbReference>
<dbReference type="Proteomes" id="UP000194422">
    <property type="component" value="Unassembled WGS sequence"/>
</dbReference>
<dbReference type="EMBL" id="FWYW01000031">
    <property type="protein sequence ID" value="SMD61444.1"/>
    <property type="molecule type" value="Genomic_DNA"/>
</dbReference>
<protein>
    <submittedName>
        <fullName evidence="1">Uncharacterized protein</fullName>
    </submittedName>
</protein>
<gene>
    <name evidence="1" type="ORF">BACERE00174_00349</name>
</gene>
<sequence>MRDKLLDLIVELSKSTKQVIAKDYIIQELYVILKEDEENGTTNTK</sequence>
<proteinExistence type="predicted"/>
<organism evidence="1 2">
    <name type="scientific">Bacillus paranthracis</name>
    <dbReference type="NCBI Taxonomy" id="2026186"/>
    <lineage>
        <taxon>Bacteria</taxon>
        <taxon>Bacillati</taxon>
        <taxon>Bacillota</taxon>
        <taxon>Bacilli</taxon>
        <taxon>Bacillales</taxon>
        <taxon>Bacillaceae</taxon>
        <taxon>Bacillus</taxon>
        <taxon>Bacillus cereus group</taxon>
    </lineage>
</organism>